<dbReference type="EMBL" id="BMVF01000016">
    <property type="protein sequence ID" value="GHD94066.1"/>
    <property type="molecule type" value="Genomic_DNA"/>
</dbReference>
<evidence type="ECO:0000313" key="2">
    <source>
        <dbReference type="EMBL" id="GHD94066.1"/>
    </source>
</evidence>
<reference evidence="2" key="2">
    <citation type="submission" date="2020-09" db="EMBL/GenBank/DDBJ databases">
        <authorList>
            <person name="Sun Q."/>
            <person name="Ohkuma M."/>
        </authorList>
    </citation>
    <scope>NUCLEOTIDE SEQUENCE</scope>
    <source>
        <strain evidence="2">JCM 4654</strain>
    </source>
</reference>
<feature type="region of interest" description="Disordered" evidence="1">
    <location>
        <begin position="95"/>
        <end position="276"/>
    </location>
</feature>
<reference evidence="2" key="1">
    <citation type="journal article" date="2014" name="Int. J. Syst. Evol. Microbiol.">
        <title>Complete genome sequence of Corynebacterium casei LMG S-19264T (=DSM 44701T), isolated from a smear-ripened cheese.</title>
        <authorList>
            <consortium name="US DOE Joint Genome Institute (JGI-PGF)"/>
            <person name="Walter F."/>
            <person name="Albersmeier A."/>
            <person name="Kalinowski J."/>
            <person name="Ruckert C."/>
        </authorList>
    </citation>
    <scope>NUCLEOTIDE SEQUENCE</scope>
    <source>
        <strain evidence="2">JCM 4654</strain>
    </source>
</reference>
<sequence>MSRLSREKKREDQRAAQPAASAAAPIAVHVPLDGAAASVGGVPVRSAPGEEIQHAVLDHLHRIALATGHPVLATVTDERIGYVVPLQVRRDGSSAFTAEPLPAPPAAPAPPPAPAPPVAPATAPAPAPPAPGSASAPRPPAPLPVSAAPPAAPRREQATHVLRQVPEPVREPAPTFPLRAVSEPVSPDPEPGVPTPPTFPLRALPVPSDATPLGTATAPTGEFGPPPVMDAAPFTEPSPAPAAPKPAPAAGPAPAPALAPDLAHIPDPDPKPTPARGFDAVAEAVLGEDPRTAAGEGGAVLLAEPLARVNEAVKAGRIEEAAALAEATVTEASGTLGAEHPEVLRLRELTAYIAYLAGDALRAFTLSLELARIHRRAQDAEGAYGNVRSAASAWRAVRDPEQGLRLGRDLLDLWTELTAEDGPAADDIEQLESARARMGRLAERARRQAPPPAD</sequence>
<dbReference type="RefSeq" id="WP_190180404.1">
    <property type="nucleotide sequence ID" value="NZ_BMVF01000016.1"/>
</dbReference>
<feature type="compositionally biased region" description="Pro residues" evidence="1">
    <location>
        <begin position="236"/>
        <end position="257"/>
    </location>
</feature>
<dbReference type="AlphaFoldDB" id="A0A918Y8T7"/>
<dbReference type="Proteomes" id="UP000608955">
    <property type="component" value="Unassembled WGS sequence"/>
</dbReference>
<proteinExistence type="predicted"/>
<feature type="compositionally biased region" description="Low complexity" evidence="1">
    <location>
        <begin position="210"/>
        <end position="221"/>
    </location>
</feature>
<feature type="compositionally biased region" description="Low complexity" evidence="1">
    <location>
        <begin position="15"/>
        <end position="24"/>
    </location>
</feature>
<evidence type="ECO:0000313" key="3">
    <source>
        <dbReference type="Proteomes" id="UP000608955"/>
    </source>
</evidence>
<evidence type="ECO:0000256" key="1">
    <source>
        <dbReference type="SAM" id="MobiDB-lite"/>
    </source>
</evidence>
<keyword evidence="3" id="KW-1185">Reference proteome</keyword>
<comment type="caution">
    <text evidence="2">The sequence shown here is derived from an EMBL/GenBank/DDBJ whole genome shotgun (WGS) entry which is preliminary data.</text>
</comment>
<feature type="compositionally biased region" description="Pro residues" evidence="1">
    <location>
        <begin position="186"/>
        <end position="199"/>
    </location>
</feature>
<feature type="region of interest" description="Disordered" evidence="1">
    <location>
        <begin position="1"/>
        <end position="24"/>
    </location>
</feature>
<feature type="compositionally biased region" description="Pro residues" evidence="1">
    <location>
        <begin position="101"/>
        <end position="143"/>
    </location>
</feature>
<gene>
    <name evidence="2" type="ORF">GCM10010508_53300</name>
</gene>
<accession>A0A918Y8T7</accession>
<organism evidence="2 3">
    <name type="scientific">Streptomyces naganishii JCM 4654</name>
    <dbReference type="NCBI Taxonomy" id="1306179"/>
    <lineage>
        <taxon>Bacteria</taxon>
        <taxon>Bacillati</taxon>
        <taxon>Actinomycetota</taxon>
        <taxon>Actinomycetes</taxon>
        <taxon>Kitasatosporales</taxon>
        <taxon>Streptomycetaceae</taxon>
        <taxon>Streptomyces</taxon>
    </lineage>
</organism>
<name>A0A918Y8T7_9ACTN</name>
<feature type="compositionally biased region" description="Basic and acidic residues" evidence="1">
    <location>
        <begin position="1"/>
        <end position="14"/>
    </location>
</feature>
<protein>
    <submittedName>
        <fullName evidence="2">Uncharacterized protein</fullName>
    </submittedName>
</protein>